<keyword evidence="5" id="KW-0805">Transcription regulation</keyword>
<keyword evidence="7" id="KW-0539">Nucleus</keyword>
<dbReference type="GO" id="GO:0000981">
    <property type="term" value="F:DNA-binding transcription factor activity, RNA polymerase II-specific"/>
    <property type="evidence" value="ECO:0007669"/>
    <property type="project" value="TreeGrafter"/>
</dbReference>
<feature type="region of interest" description="Disordered" evidence="9">
    <location>
        <begin position="378"/>
        <end position="420"/>
    </location>
</feature>
<feature type="compositionally biased region" description="Gly residues" evidence="9">
    <location>
        <begin position="626"/>
        <end position="635"/>
    </location>
</feature>
<accession>A0A1X2J1C3</accession>
<dbReference type="FunFam" id="3.30.50.10:FF:000007">
    <property type="entry name" value="Nitrogen regulatory AreA, N-terminal"/>
    <property type="match status" value="1"/>
</dbReference>
<feature type="region of interest" description="Disordered" evidence="9">
    <location>
        <begin position="258"/>
        <end position="326"/>
    </location>
</feature>
<proteinExistence type="predicted"/>
<feature type="domain" description="GATA-type" evidence="10">
    <location>
        <begin position="325"/>
        <end position="378"/>
    </location>
</feature>
<evidence type="ECO:0000256" key="5">
    <source>
        <dbReference type="ARBA" id="ARBA00023015"/>
    </source>
</evidence>
<feature type="compositionally biased region" description="Polar residues" evidence="9">
    <location>
        <begin position="258"/>
        <end position="292"/>
    </location>
</feature>
<keyword evidence="12" id="KW-1185">Reference proteome</keyword>
<evidence type="ECO:0000259" key="10">
    <source>
        <dbReference type="PROSITE" id="PS50114"/>
    </source>
</evidence>
<keyword evidence="3 8" id="KW-0863">Zinc-finger</keyword>
<feature type="region of interest" description="Disordered" evidence="9">
    <location>
        <begin position="487"/>
        <end position="581"/>
    </location>
</feature>
<dbReference type="SUPFAM" id="SSF57716">
    <property type="entry name" value="Glucocorticoid receptor-like (DNA-binding domain)"/>
    <property type="match status" value="1"/>
</dbReference>
<dbReference type="InterPro" id="IPR039355">
    <property type="entry name" value="Transcription_factor_GATA"/>
</dbReference>
<evidence type="ECO:0000313" key="11">
    <source>
        <dbReference type="EMBL" id="ORZ25616.1"/>
    </source>
</evidence>
<dbReference type="GO" id="GO:0045944">
    <property type="term" value="P:positive regulation of transcription by RNA polymerase II"/>
    <property type="evidence" value="ECO:0007669"/>
    <property type="project" value="TreeGrafter"/>
</dbReference>
<sequence>MHPKNQIADKLLTDSLFPSPEVQDEDSDQSDPLSSQIWRLYTKAKDTLPNGSRLENLTWRMMAMTLKNKEEEEKEESSTQTENTTGIDMKQQPPPADDTTSLLSSSAPPYMMDYLRENLDQEKKNVLISGSSRANTYHDQKYTPTKRRAESPKFCNSITIPTQDDLEILKEDEMASPLAMDSISNSVPPQSYMSPHLLQHYTSPAPTNDFSGSYYFGTKSPSTMPSTPQYESYQLQHQSLPTGGLSFEELFSMYYPTNSTNDQHLTSTSTVGTAPRPSTSEQFDQHHNNINMPSHPSSLSSMDSPTGSEQSISKPPPINQKMTTAKSRTICKNCSTSTTPLWRRDAQGQPLCNACGLFLKLHGVVRPLCLKSDVIKKRNRSNASGKKGKQSSQQQSAPSTPPESSIATSSPPPFTNYSPHHQDIIATTNHISTVELTSSSIKASTHPSPPPATAMVAPPPISKRQRRTTLMPIMSTTTVDATASYSSSLPDSILQSPTSPSNYQSQYAGHGNTYGDVNISHGRGPSYAPPLSSSPPGLMSSSSSHSSLGSLWSNPSVSARPSARTATMSPSSSLSSTSAPSGNEVYSILESIGLQLNNLPPEVLPLVASAAQYHAANKQRQQQGLVSGGDSGGGIPDISALLQQIYPSQQPESHISPQP</sequence>
<comment type="caution">
    <text evidence="11">The sequence shown here is derived from an EMBL/GenBank/DDBJ whole genome shotgun (WGS) entry which is preliminary data.</text>
</comment>
<dbReference type="STRING" id="90262.A0A1X2J1C3"/>
<dbReference type="EMBL" id="MCGE01000001">
    <property type="protein sequence ID" value="ORZ25616.1"/>
    <property type="molecule type" value="Genomic_DNA"/>
</dbReference>
<evidence type="ECO:0000256" key="4">
    <source>
        <dbReference type="ARBA" id="ARBA00022833"/>
    </source>
</evidence>
<dbReference type="PRINTS" id="PR00619">
    <property type="entry name" value="GATAZNFINGER"/>
</dbReference>
<evidence type="ECO:0000256" key="2">
    <source>
        <dbReference type="ARBA" id="ARBA00022723"/>
    </source>
</evidence>
<feature type="region of interest" description="Disordered" evidence="9">
    <location>
        <begin position="437"/>
        <end position="465"/>
    </location>
</feature>
<organism evidence="11 12">
    <name type="scientific">Absidia repens</name>
    <dbReference type="NCBI Taxonomy" id="90262"/>
    <lineage>
        <taxon>Eukaryota</taxon>
        <taxon>Fungi</taxon>
        <taxon>Fungi incertae sedis</taxon>
        <taxon>Mucoromycota</taxon>
        <taxon>Mucoromycotina</taxon>
        <taxon>Mucoromycetes</taxon>
        <taxon>Mucorales</taxon>
        <taxon>Cunninghamellaceae</taxon>
        <taxon>Absidia</taxon>
    </lineage>
</organism>
<evidence type="ECO:0000256" key="3">
    <source>
        <dbReference type="ARBA" id="ARBA00022771"/>
    </source>
</evidence>
<keyword evidence="2" id="KW-0479">Metal-binding</keyword>
<dbReference type="Pfam" id="PF00320">
    <property type="entry name" value="GATA"/>
    <property type="match status" value="1"/>
</dbReference>
<comment type="subcellular location">
    <subcellularLocation>
        <location evidence="1">Nucleus</location>
    </subcellularLocation>
</comment>
<feature type="compositionally biased region" description="Polar residues" evidence="9">
    <location>
        <begin position="487"/>
        <end position="507"/>
    </location>
</feature>
<feature type="compositionally biased region" description="Pro residues" evidence="9">
    <location>
        <begin position="447"/>
        <end position="461"/>
    </location>
</feature>
<dbReference type="PROSITE" id="PS00344">
    <property type="entry name" value="GATA_ZN_FINGER_1"/>
    <property type="match status" value="1"/>
</dbReference>
<feature type="compositionally biased region" description="Low complexity" evidence="9">
    <location>
        <begin position="524"/>
        <end position="558"/>
    </location>
</feature>
<evidence type="ECO:0000256" key="8">
    <source>
        <dbReference type="PROSITE-ProRule" id="PRU00094"/>
    </source>
</evidence>
<feature type="region of interest" description="Disordered" evidence="9">
    <location>
        <begin position="1"/>
        <end position="34"/>
    </location>
</feature>
<dbReference type="InterPro" id="IPR013860">
    <property type="entry name" value="AreA_GATA"/>
</dbReference>
<evidence type="ECO:0000256" key="9">
    <source>
        <dbReference type="SAM" id="MobiDB-lite"/>
    </source>
</evidence>
<feature type="compositionally biased region" description="Low complexity" evidence="9">
    <location>
        <begin position="565"/>
        <end position="581"/>
    </location>
</feature>
<dbReference type="AlphaFoldDB" id="A0A1X2J1C3"/>
<feature type="compositionally biased region" description="Polar residues" evidence="9">
    <location>
        <begin position="402"/>
        <end position="420"/>
    </location>
</feature>
<evidence type="ECO:0000313" key="12">
    <source>
        <dbReference type="Proteomes" id="UP000193560"/>
    </source>
</evidence>
<evidence type="ECO:0000256" key="6">
    <source>
        <dbReference type="ARBA" id="ARBA00023163"/>
    </source>
</evidence>
<dbReference type="Proteomes" id="UP000193560">
    <property type="component" value="Unassembled WGS sequence"/>
</dbReference>
<gene>
    <name evidence="11" type="ORF">BCR42DRAFT_340842</name>
</gene>
<dbReference type="InterPro" id="IPR000679">
    <property type="entry name" value="Znf_GATA"/>
</dbReference>
<evidence type="ECO:0000256" key="1">
    <source>
        <dbReference type="ARBA" id="ARBA00004123"/>
    </source>
</evidence>
<reference evidence="11 12" key="1">
    <citation type="submission" date="2016-07" db="EMBL/GenBank/DDBJ databases">
        <title>Pervasive Adenine N6-methylation of Active Genes in Fungi.</title>
        <authorList>
            <consortium name="DOE Joint Genome Institute"/>
            <person name="Mondo S.J."/>
            <person name="Dannebaum R.O."/>
            <person name="Kuo R.C."/>
            <person name="Labutti K."/>
            <person name="Haridas S."/>
            <person name="Kuo A."/>
            <person name="Salamov A."/>
            <person name="Ahrendt S.R."/>
            <person name="Lipzen A."/>
            <person name="Sullivan W."/>
            <person name="Andreopoulos W.B."/>
            <person name="Clum A."/>
            <person name="Lindquist E."/>
            <person name="Daum C."/>
            <person name="Ramamoorthy G.K."/>
            <person name="Gryganskyi A."/>
            <person name="Culley D."/>
            <person name="Magnuson J.K."/>
            <person name="James T.Y."/>
            <person name="O'Malley M.A."/>
            <person name="Stajich J.E."/>
            <person name="Spatafora J.W."/>
            <person name="Visel A."/>
            <person name="Grigoriev I.V."/>
        </authorList>
    </citation>
    <scope>NUCLEOTIDE SEQUENCE [LARGE SCALE GENOMIC DNA]</scope>
    <source>
        <strain evidence="11 12">NRRL 1336</strain>
    </source>
</reference>
<keyword evidence="4" id="KW-0862">Zinc</keyword>
<dbReference type="CDD" id="cd00202">
    <property type="entry name" value="ZnF_GATA"/>
    <property type="match status" value="1"/>
</dbReference>
<feature type="compositionally biased region" description="Polar residues" evidence="9">
    <location>
        <begin position="641"/>
        <end position="659"/>
    </location>
</feature>
<keyword evidence="6" id="KW-0804">Transcription</keyword>
<name>A0A1X2J1C3_9FUNG</name>
<feature type="region of interest" description="Disordered" evidence="9">
    <location>
        <begin position="67"/>
        <end position="104"/>
    </location>
</feature>
<dbReference type="PANTHER" id="PTHR10071:SF281">
    <property type="entry name" value="BOX A-BINDING FACTOR-RELATED"/>
    <property type="match status" value="1"/>
</dbReference>
<dbReference type="GO" id="GO:0005634">
    <property type="term" value="C:nucleus"/>
    <property type="evidence" value="ECO:0007669"/>
    <property type="project" value="UniProtKB-SubCell"/>
</dbReference>
<dbReference type="SMART" id="SM00401">
    <property type="entry name" value="ZnF_GATA"/>
    <property type="match status" value="1"/>
</dbReference>
<protein>
    <recommendedName>
        <fullName evidence="10">GATA-type domain-containing protein</fullName>
    </recommendedName>
</protein>
<feature type="compositionally biased region" description="Low complexity" evidence="9">
    <location>
        <begin position="293"/>
        <end position="308"/>
    </location>
</feature>
<evidence type="ECO:0000256" key="7">
    <source>
        <dbReference type="ARBA" id="ARBA00023242"/>
    </source>
</evidence>
<feature type="region of interest" description="Disordered" evidence="9">
    <location>
        <begin position="617"/>
        <end position="659"/>
    </location>
</feature>
<dbReference type="InterPro" id="IPR013088">
    <property type="entry name" value="Znf_NHR/GATA"/>
</dbReference>
<dbReference type="PROSITE" id="PS50114">
    <property type="entry name" value="GATA_ZN_FINGER_2"/>
    <property type="match status" value="1"/>
</dbReference>
<dbReference type="Gene3D" id="3.30.50.10">
    <property type="entry name" value="Erythroid Transcription Factor GATA-1, subunit A"/>
    <property type="match status" value="1"/>
</dbReference>
<dbReference type="GO" id="GO:0000978">
    <property type="term" value="F:RNA polymerase II cis-regulatory region sequence-specific DNA binding"/>
    <property type="evidence" value="ECO:0007669"/>
    <property type="project" value="TreeGrafter"/>
</dbReference>
<dbReference type="PANTHER" id="PTHR10071">
    <property type="entry name" value="TRANSCRIPTION FACTOR GATA FAMILY MEMBER"/>
    <property type="match status" value="1"/>
</dbReference>
<dbReference type="GO" id="GO:0000122">
    <property type="term" value="P:negative regulation of transcription by RNA polymerase II"/>
    <property type="evidence" value="ECO:0007669"/>
    <property type="project" value="TreeGrafter"/>
</dbReference>
<dbReference type="Pfam" id="PF08550">
    <property type="entry name" value="GATA_AreA"/>
    <property type="match status" value="1"/>
</dbReference>
<dbReference type="GO" id="GO:0008270">
    <property type="term" value="F:zinc ion binding"/>
    <property type="evidence" value="ECO:0007669"/>
    <property type="project" value="UniProtKB-KW"/>
</dbReference>
<dbReference type="OrthoDB" id="515401at2759"/>